<evidence type="ECO:0000259" key="4">
    <source>
        <dbReference type="PROSITE" id="PS50975"/>
    </source>
</evidence>
<dbReference type="Pfam" id="PF18603">
    <property type="entry name" value="LAL_C2"/>
    <property type="match status" value="1"/>
</dbReference>
<dbReference type="InterPro" id="IPR011761">
    <property type="entry name" value="ATP-grasp"/>
</dbReference>
<dbReference type="Gene3D" id="3.30.470.20">
    <property type="entry name" value="ATP-grasp fold, B domain"/>
    <property type="match status" value="1"/>
</dbReference>
<dbReference type="InterPro" id="IPR040570">
    <property type="entry name" value="LAL_C2"/>
</dbReference>
<dbReference type="PANTHER" id="PTHR43585:SF2">
    <property type="entry name" value="ATP-GRASP ENZYME FSQD"/>
    <property type="match status" value="1"/>
</dbReference>
<keyword evidence="1" id="KW-0436">Ligase</keyword>
<dbReference type="Gene3D" id="3.40.50.20">
    <property type="match status" value="1"/>
</dbReference>
<dbReference type="SUPFAM" id="SSF56059">
    <property type="entry name" value="Glutathione synthetase ATP-binding domain-like"/>
    <property type="match status" value="1"/>
</dbReference>
<dbReference type="GO" id="GO:0046872">
    <property type="term" value="F:metal ion binding"/>
    <property type="evidence" value="ECO:0007669"/>
    <property type="project" value="InterPro"/>
</dbReference>
<keyword evidence="3" id="KW-0067">ATP-binding</keyword>
<accession>A0A381NEG1</accession>
<evidence type="ECO:0000313" key="5">
    <source>
        <dbReference type="EMBL" id="SUZ52965.1"/>
    </source>
</evidence>
<name>A0A381NEG1_9ZZZZ</name>
<dbReference type="PANTHER" id="PTHR43585">
    <property type="entry name" value="FUMIPYRROLE BIOSYNTHESIS PROTEIN C"/>
    <property type="match status" value="1"/>
</dbReference>
<reference evidence="5" key="1">
    <citation type="submission" date="2018-05" db="EMBL/GenBank/DDBJ databases">
        <authorList>
            <person name="Lanie J.A."/>
            <person name="Ng W.-L."/>
            <person name="Kazmierczak K.M."/>
            <person name="Andrzejewski T.M."/>
            <person name="Davidsen T.M."/>
            <person name="Wayne K.J."/>
            <person name="Tettelin H."/>
            <person name="Glass J.I."/>
            <person name="Rusch D."/>
            <person name="Podicherti R."/>
            <person name="Tsui H.-C.T."/>
            <person name="Winkler M.E."/>
        </authorList>
    </citation>
    <scope>NUCLEOTIDE SEQUENCE</scope>
</reference>
<dbReference type="Pfam" id="PF18130">
    <property type="entry name" value="ATPgrasp_N"/>
    <property type="match status" value="1"/>
</dbReference>
<evidence type="ECO:0000256" key="3">
    <source>
        <dbReference type="ARBA" id="ARBA00022840"/>
    </source>
</evidence>
<dbReference type="Pfam" id="PF13535">
    <property type="entry name" value="ATP-grasp_4"/>
    <property type="match status" value="1"/>
</dbReference>
<gene>
    <name evidence="5" type="ORF">METZ01_LOCUS5819</name>
</gene>
<dbReference type="InterPro" id="IPR052032">
    <property type="entry name" value="ATP-dep_AA_Ligase"/>
</dbReference>
<dbReference type="EMBL" id="UINC01000306">
    <property type="protein sequence ID" value="SUZ52965.1"/>
    <property type="molecule type" value="Genomic_DNA"/>
</dbReference>
<evidence type="ECO:0000256" key="2">
    <source>
        <dbReference type="ARBA" id="ARBA00022741"/>
    </source>
</evidence>
<protein>
    <recommendedName>
        <fullName evidence="4">ATP-grasp domain-containing protein</fullName>
    </recommendedName>
</protein>
<dbReference type="InterPro" id="IPR041472">
    <property type="entry name" value="BL00235/CARNS1_N"/>
</dbReference>
<sequence length="420" mass="45680">MSRILLFATTTSYQVRAFADAAERLGFELAFATDRCHTLDDPWRDEAIPVEFHNERMSLQRVLDATAGRPVTGVIAVGDRPTILASMVAEALALPCHGAAGARLAASKLRYRQCLSREGLRVPAFHVLRLEQIERCPALPFGFPRVVKPLTLSGSRGVIRANDKKELDVAIARVAQMLSRPDLRALRDPSNELVLIEEYIDGAEYAVEGLVSDGRLHVMTIFDKPDALEGPFFEETIYARPTELSSDERSSVEYAVAEAVRALGLRHGPVHAECRFDAHGPVVLEVAARPIGGLCAKVLQCTDSTGHSCQYEEVLLRQAVGEAGCTFDCAPGASAVMMIPIPCSGHLRGVVGMELARAVEGVDDVIITAKLGQQLVPLPEGASYLGFIFARGQTSKDVIAAVRQAHQQLHFEVDREIPLL</sequence>
<dbReference type="AlphaFoldDB" id="A0A381NEG1"/>
<dbReference type="GO" id="GO:0016874">
    <property type="term" value="F:ligase activity"/>
    <property type="evidence" value="ECO:0007669"/>
    <property type="project" value="UniProtKB-KW"/>
</dbReference>
<proteinExistence type="predicted"/>
<organism evidence="5">
    <name type="scientific">marine metagenome</name>
    <dbReference type="NCBI Taxonomy" id="408172"/>
    <lineage>
        <taxon>unclassified sequences</taxon>
        <taxon>metagenomes</taxon>
        <taxon>ecological metagenomes</taxon>
    </lineage>
</organism>
<feature type="domain" description="ATP-grasp" evidence="4">
    <location>
        <begin position="112"/>
        <end position="320"/>
    </location>
</feature>
<dbReference type="GO" id="GO:0005524">
    <property type="term" value="F:ATP binding"/>
    <property type="evidence" value="ECO:0007669"/>
    <property type="project" value="UniProtKB-KW"/>
</dbReference>
<keyword evidence="2" id="KW-0547">Nucleotide-binding</keyword>
<dbReference type="PROSITE" id="PS50975">
    <property type="entry name" value="ATP_GRASP"/>
    <property type="match status" value="1"/>
</dbReference>
<evidence type="ECO:0000256" key="1">
    <source>
        <dbReference type="ARBA" id="ARBA00022598"/>
    </source>
</evidence>